<evidence type="ECO:0000313" key="1">
    <source>
        <dbReference type="EnsemblPlants" id="PGSC0003DMT400097768"/>
    </source>
</evidence>
<sequence>MGLKADVTGLRRYADELKSTDMTMLFGDDIRADDANAEFEVETHDKQPGFRDEVVYDDLADLEGAMIETAMHVSLRDTSMVGSSGAKDDLKLGTDSQIEKVADLQTSPRPSLAG</sequence>
<dbReference type="Proteomes" id="UP000011115">
    <property type="component" value="Unassembled WGS sequence"/>
</dbReference>
<accession>M1E1D5</accession>
<dbReference type="EnsemblPlants" id="PGSC0003DMT400097768">
    <property type="protein sequence ID" value="PGSC0003DMT400097768"/>
    <property type="gene ID" value="PGSC0003DMG400047339"/>
</dbReference>
<protein>
    <submittedName>
        <fullName evidence="1">Polyprotein protein</fullName>
    </submittedName>
</protein>
<dbReference type="PaxDb" id="4113-PGSC0003DMT400097768"/>
<dbReference type="InParanoid" id="M1E1D5"/>
<reference evidence="2" key="1">
    <citation type="journal article" date="2011" name="Nature">
        <title>Genome sequence and analysis of the tuber crop potato.</title>
        <authorList>
            <consortium name="The Potato Genome Sequencing Consortium"/>
        </authorList>
    </citation>
    <scope>NUCLEOTIDE SEQUENCE [LARGE SCALE GENOMIC DNA]</scope>
    <source>
        <strain evidence="2">cv. DM1-3 516 R44</strain>
    </source>
</reference>
<name>M1E1D5_SOLTU</name>
<reference evidence="1" key="2">
    <citation type="submission" date="2015-06" db="UniProtKB">
        <authorList>
            <consortium name="EnsemblPlants"/>
        </authorList>
    </citation>
    <scope>IDENTIFICATION</scope>
    <source>
        <strain evidence="1">DM1-3 516 R44</strain>
    </source>
</reference>
<keyword evidence="2" id="KW-1185">Reference proteome</keyword>
<dbReference type="HOGENOM" id="CLU_2150371_0_0_1"/>
<organism evidence="1 2">
    <name type="scientific">Solanum tuberosum</name>
    <name type="common">Potato</name>
    <dbReference type="NCBI Taxonomy" id="4113"/>
    <lineage>
        <taxon>Eukaryota</taxon>
        <taxon>Viridiplantae</taxon>
        <taxon>Streptophyta</taxon>
        <taxon>Embryophyta</taxon>
        <taxon>Tracheophyta</taxon>
        <taxon>Spermatophyta</taxon>
        <taxon>Magnoliopsida</taxon>
        <taxon>eudicotyledons</taxon>
        <taxon>Gunneridae</taxon>
        <taxon>Pentapetalae</taxon>
        <taxon>asterids</taxon>
        <taxon>lamiids</taxon>
        <taxon>Solanales</taxon>
        <taxon>Solanaceae</taxon>
        <taxon>Solanoideae</taxon>
        <taxon>Solaneae</taxon>
        <taxon>Solanum</taxon>
    </lineage>
</organism>
<evidence type="ECO:0000313" key="2">
    <source>
        <dbReference type="Proteomes" id="UP000011115"/>
    </source>
</evidence>
<proteinExistence type="predicted"/>
<dbReference type="Gramene" id="PGSC0003DMT400097768">
    <property type="protein sequence ID" value="PGSC0003DMT400097768"/>
    <property type="gene ID" value="PGSC0003DMG400047339"/>
</dbReference>
<dbReference type="AlphaFoldDB" id="M1E1D5"/>